<dbReference type="Gene3D" id="1.25.40.10">
    <property type="entry name" value="Tetratricopeptide repeat domain"/>
    <property type="match status" value="2"/>
</dbReference>
<dbReference type="STRING" id="351605.Gura_2937"/>
<protein>
    <submittedName>
        <fullName evidence="5">TPR repeat-containing protein</fullName>
    </submittedName>
</protein>
<dbReference type="HOGENOM" id="CLU_003728_9_1_7"/>
<feature type="repeat" description="TPR" evidence="3">
    <location>
        <begin position="133"/>
        <end position="166"/>
    </location>
</feature>
<dbReference type="InterPro" id="IPR011990">
    <property type="entry name" value="TPR-like_helical_dom_sf"/>
</dbReference>
<organism evidence="5 6">
    <name type="scientific">Geotalea uraniireducens (strain Rf4)</name>
    <name type="common">Geobacter uraniireducens</name>
    <dbReference type="NCBI Taxonomy" id="351605"/>
    <lineage>
        <taxon>Bacteria</taxon>
        <taxon>Pseudomonadati</taxon>
        <taxon>Thermodesulfobacteriota</taxon>
        <taxon>Desulfuromonadia</taxon>
        <taxon>Geobacterales</taxon>
        <taxon>Geobacteraceae</taxon>
        <taxon>Geotalea</taxon>
    </lineage>
</organism>
<dbReference type="KEGG" id="gur:Gura_2937"/>
<dbReference type="Pfam" id="PF13174">
    <property type="entry name" value="TPR_6"/>
    <property type="match status" value="1"/>
</dbReference>
<dbReference type="InterPro" id="IPR050498">
    <property type="entry name" value="Ycf3"/>
</dbReference>
<dbReference type="Pfam" id="PF07719">
    <property type="entry name" value="TPR_2"/>
    <property type="match status" value="1"/>
</dbReference>
<dbReference type="SUPFAM" id="SSF48452">
    <property type="entry name" value="TPR-like"/>
    <property type="match status" value="1"/>
</dbReference>
<keyword evidence="4" id="KW-0732">Signal</keyword>
<keyword evidence="1" id="KW-0677">Repeat</keyword>
<evidence type="ECO:0000256" key="1">
    <source>
        <dbReference type="ARBA" id="ARBA00022737"/>
    </source>
</evidence>
<evidence type="ECO:0000256" key="4">
    <source>
        <dbReference type="SAM" id="SignalP"/>
    </source>
</evidence>
<dbReference type="RefSeq" id="WP_011939778.1">
    <property type="nucleotide sequence ID" value="NC_009483.1"/>
</dbReference>
<feature type="repeat" description="TPR" evidence="3">
    <location>
        <begin position="201"/>
        <end position="234"/>
    </location>
</feature>
<evidence type="ECO:0000313" key="5">
    <source>
        <dbReference type="EMBL" id="ABQ27109.1"/>
    </source>
</evidence>
<dbReference type="Pfam" id="PF13414">
    <property type="entry name" value="TPR_11"/>
    <property type="match status" value="1"/>
</dbReference>
<dbReference type="PROSITE" id="PS50005">
    <property type="entry name" value="TPR"/>
    <property type="match status" value="4"/>
</dbReference>
<dbReference type="SMART" id="SM00028">
    <property type="entry name" value="TPR"/>
    <property type="match status" value="6"/>
</dbReference>
<dbReference type="InterPro" id="IPR019734">
    <property type="entry name" value="TPR_rpt"/>
</dbReference>
<evidence type="ECO:0000313" key="6">
    <source>
        <dbReference type="Proteomes" id="UP000006695"/>
    </source>
</evidence>
<dbReference type="EMBL" id="CP000698">
    <property type="protein sequence ID" value="ABQ27109.1"/>
    <property type="molecule type" value="Genomic_DNA"/>
</dbReference>
<feature type="chain" id="PRO_5002682028" evidence="4">
    <location>
        <begin position="21"/>
        <end position="248"/>
    </location>
</feature>
<proteinExistence type="predicted"/>
<reference evidence="5 6" key="1">
    <citation type="submission" date="2007-05" db="EMBL/GenBank/DDBJ databases">
        <title>Complete sequence of Geobacter uraniireducens Rf4.</title>
        <authorList>
            <consortium name="US DOE Joint Genome Institute"/>
            <person name="Copeland A."/>
            <person name="Lucas S."/>
            <person name="Lapidus A."/>
            <person name="Barry K."/>
            <person name="Detter J.C."/>
            <person name="Glavina del Rio T."/>
            <person name="Hammon N."/>
            <person name="Israni S."/>
            <person name="Dalin E."/>
            <person name="Tice H."/>
            <person name="Pitluck S."/>
            <person name="Chertkov O."/>
            <person name="Brettin T."/>
            <person name="Bruce D."/>
            <person name="Han C."/>
            <person name="Schmutz J."/>
            <person name="Larimer F."/>
            <person name="Land M."/>
            <person name="Hauser L."/>
            <person name="Kyrpides N."/>
            <person name="Mikhailova N."/>
            <person name="Shelobolina E."/>
            <person name="Aklujkar M."/>
            <person name="Lovley D."/>
            <person name="Richardson P."/>
        </authorList>
    </citation>
    <scope>NUCLEOTIDE SEQUENCE [LARGE SCALE GENOMIC DNA]</scope>
    <source>
        <strain evidence="5 6">Rf4</strain>
    </source>
</reference>
<keyword evidence="6" id="KW-1185">Reference proteome</keyword>
<dbReference type="Proteomes" id="UP000006695">
    <property type="component" value="Chromosome"/>
</dbReference>
<feature type="signal peptide" evidence="4">
    <location>
        <begin position="1"/>
        <end position="20"/>
    </location>
</feature>
<dbReference type="AlphaFoldDB" id="A5G5P1"/>
<feature type="repeat" description="TPR" evidence="3">
    <location>
        <begin position="63"/>
        <end position="96"/>
    </location>
</feature>
<dbReference type="PANTHER" id="PTHR44858">
    <property type="entry name" value="TETRATRICOPEPTIDE REPEAT PROTEIN 6"/>
    <property type="match status" value="1"/>
</dbReference>
<evidence type="ECO:0000256" key="3">
    <source>
        <dbReference type="PROSITE-ProRule" id="PRU00339"/>
    </source>
</evidence>
<evidence type="ECO:0000256" key="2">
    <source>
        <dbReference type="ARBA" id="ARBA00022803"/>
    </source>
</evidence>
<keyword evidence="2 3" id="KW-0802">TPR repeat</keyword>
<dbReference type="PANTHER" id="PTHR44858:SF1">
    <property type="entry name" value="UDP-N-ACETYLGLUCOSAMINE--PEPTIDE N-ACETYLGLUCOSAMINYLTRANSFERASE SPINDLY-RELATED"/>
    <property type="match status" value="1"/>
</dbReference>
<feature type="repeat" description="TPR" evidence="3">
    <location>
        <begin position="167"/>
        <end position="200"/>
    </location>
</feature>
<name>A5G5P1_GEOUR</name>
<sequence length="248" mass="28358">MKYSLLGLLLTAACLTSACALSEEARKKESYHYQMGLSYLGENNITGALVEFTEAEKIVPDDPELLNYLGMVYFRKNKFDVAEQKYLKALKLRPVYSEVRNNLGVNYLEMKRWDDAIQQLKIVTEDIFYQNQDAATINLGLAYFGKGDYQQALSVFRSALVSYPRDPRLRMSLGRVYFALDKIEMAIGEYKRAAEIQKDYANAYYYLGLAYLKIKDNSAAVTAFKDVVRIAPDSEIGLLSREYLDMLK</sequence>
<dbReference type="PROSITE" id="PS51257">
    <property type="entry name" value="PROKAR_LIPOPROTEIN"/>
    <property type="match status" value="1"/>
</dbReference>
<dbReference type="OrthoDB" id="9815059at2"/>
<gene>
    <name evidence="5" type="ordered locus">Gura_2937</name>
</gene>
<dbReference type="InterPro" id="IPR013105">
    <property type="entry name" value="TPR_2"/>
</dbReference>
<accession>A5G5P1</accession>